<feature type="transmembrane region" description="Helical" evidence="6">
    <location>
        <begin position="69"/>
        <end position="91"/>
    </location>
</feature>
<reference evidence="8" key="1">
    <citation type="journal article" date="2023" name="Science">
        <title>Elucidation of the pathway for biosynthesis of saponin adjuvants from the soapbark tree.</title>
        <authorList>
            <person name="Reed J."/>
            <person name="Orme A."/>
            <person name="El-Demerdash A."/>
            <person name="Owen C."/>
            <person name="Martin L.B.B."/>
            <person name="Misra R.C."/>
            <person name="Kikuchi S."/>
            <person name="Rejzek M."/>
            <person name="Martin A.C."/>
            <person name="Harkess A."/>
            <person name="Leebens-Mack J."/>
            <person name="Louveau T."/>
            <person name="Stephenson M.J."/>
            <person name="Osbourn A."/>
        </authorList>
    </citation>
    <scope>NUCLEOTIDE SEQUENCE</scope>
    <source>
        <strain evidence="8">S10</strain>
    </source>
</reference>
<name>A0AAD7L8L5_QUISA</name>
<feature type="transmembrane region" description="Helical" evidence="6">
    <location>
        <begin position="208"/>
        <end position="228"/>
    </location>
</feature>
<dbReference type="GO" id="GO:0022857">
    <property type="term" value="F:transmembrane transporter activity"/>
    <property type="evidence" value="ECO:0007669"/>
    <property type="project" value="InterPro"/>
</dbReference>
<dbReference type="InterPro" id="IPR037185">
    <property type="entry name" value="EmrE-like"/>
</dbReference>
<comment type="caution">
    <text evidence="8">The sequence shown here is derived from an EMBL/GenBank/DDBJ whole genome shotgun (WGS) entry which is preliminary data.</text>
</comment>
<protein>
    <recommendedName>
        <fullName evidence="6">WAT1-related protein</fullName>
    </recommendedName>
</protein>
<comment type="similarity">
    <text evidence="2 6">Belongs to the drug/metabolite transporter (DMT) superfamily. Plant drug/metabolite exporter (P-DME) (TC 2.A.7.4) family.</text>
</comment>
<organism evidence="8 9">
    <name type="scientific">Quillaja saponaria</name>
    <name type="common">Soap bark tree</name>
    <dbReference type="NCBI Taxonomy" id="32244"/>
    <lineage>
        <taxon>Eukaryota</taxon>
        <taxon>Viridiplantae</taxon>
        <taxon>Streptophyta</taxon>
        <taxon>Embryophyta</taxon>
        <taxon>Tracheophyta</taxon>
        <taxon>Spermatophyta</taxon>
        <taxon>Magnoliopsida</taxon>
        <taxon>eudicotyledons</taxon>
        <taxon>Gunneridae</taxon>
        <taxon>Pentapetalae</taxon>
        <taxon>rosids</taxon>
        <taxon>fabids</taxon>
        <taxon>Fabales</taxon>
        <taxon>Quillajaceae</taxon>
        <taxon>Quillaja</taxon>
    </lineage>
</organism>
<accession>A0AAD7L8L5</accession>
<evidence type="ECO:0000256" key="4">
    <source>
        <dbReference type="ARBA" id="ARBA00022989"/>
    </source>
</evidence>
<feature type="domain" description="EamA" evidence="7">
    <location>
        <begin position="11"/>
        <end position="147"/>
    </location>
</feature>
<dbReference type="InterPro" id="IPR000620">
    <property type="entry name" value="EamA_dom"/>
</dbReference>
<dbReference type="PANTHER" id="PTHR31218">
    <property type="entry name" value="WAT1-RELATED PROTEIN"/>
    <property type="match status" value="1"/>
</dbReference>
<sequence>MQGLVVTAAMVIAESFQVGLNTLIKVAITKGMSNFLFIFYANVTGLIFLLPSTFIFHRNRAPPKITISIICKLFVLGTLRFGVQTLTYTGIEYGSPTLATAMMDLNPAFTFILAIISRMEKLDLKKQSSQAKSLGTVISIVGALIVAFCKGTTLNGPLHSQQSDWVIAGFLLAAASFLLSILLIFQAIFLVTIRNVVSAWGCRTKGPVFFAMFQPLGIVIALVMGVAFLGDTLYLGRLIGAAIITIGFYAVIWGQAKEEKIVSDESGISSSVSTTSRAPLLQNSVMET</sequence>
<evidence type="ECO:0000313" key="8">
    <source>
        <dbReference type="EMBL" id="KAJ7953660.1"/>
    </source>
</evidence>
<dbReference type="Pfam" id="PF00892">
    <property type="entry name" value="EamA"/>
    <property type="match status" value="1"/>
</dbReference>
<dbReference type="GO" id="GO:0016020">
    <property type="term" value="C:membrane"/>
    <property type="evidence" value="ECO:0007669"/>
    <property type="project" value="UniProtKB-SubCell"/>
</dbReference>
<dbReference type="InterPro" id="IPR030184">
    <property type="entry name" value="WAT1-related"/>
</dbReference>
<feature type="transmembrane region" description="Helical" evidence="6">
    <location>
        <begin position="165"/>
        <end position="196"/>
    </location>
</feature>
<keyword evidence="5 6" id="KW-0472">Membrane</keyword>
<feature type="transmembrane region" description="Helical" evidence="6">
    <location>
        <begin position="136"/>
        <end position="153"/>
    </location>
</feature>
<evidence type="ECO:0000256" key="2">
    <source>
        <dbReference type="ARBA" id="ARBA00007635"/>
    </source>
</evidence>
<evidence type="ECO:0000256" key="3">
    <source>
        <dbReference type="ARBA" id="ARBA00022692"/>
    </source>
</evidence>
<dbReference type="Proteomes" id="UP001163823">
    <property type="component" value="Chromosome 10"/>
</dbReference>
<evidence type="ECO:0000256" key="6">
    <source>
        <dbReference type="RuleBase" id="RU363077"/>
    </source>
</evidence>
<proteinExistence type="inferred from homology"/>
<keyword evidence="4 6" id="KW-1133">Transmembrane helix</keyword>
<dbReference type="EMBL" id="JARAOO010000010">
    <property type="protein sequence ID" value="KAJ7953660.1"/>
    <property type="molecule type" value="Genomic_DNA"/>
</dbReference>
<feature type="transmembrane region" description="Helical" evidence="6">
    <location>
        <begin position="37"/>
        <end position="57"/>
    </location>
</feature>
<evidence type="ECO:0000259" key="7">
    <source>
        <dbReference type="Pfam" id="PF00892"/>
    </source>
</evidence>
<keyword evidence="9" id="KW-1185">Reference proteome</keyword>
<evidence type="ECO:0000256" key="5">
    <source>
        <dbReference type="ARBA" id="ARBA00023136"/>
    </source>
</evidence>
<evidence type="ECO:0000313" key="9">
    <source>
        <dbReference type="Proteomes" id="UP001163823"/>
    </source>
</evidence>
<dbReference type="SUPFAM" id="SSF103481">
    <property type="entry name" value="Multidrug resistance efflux transporter EmrE"/>
    <property type="match status" value="2"/>
</dbReference>
<evidence type="ECO:0000256" key="1">
    <source>
        <dbReference type="ARBA" id="ARBA00004141"/>
    </source>
</evidence>
<dbReference type="KEGG" id="qsa:O6P43_025329"/>
<dbReference type="AlphaFoldDB" id="A0AAD7L8L5"/>
<keyword evidence="3 6" id="KW-0812">Transmembrane</keyword>
<gene>
    <name evidence="8" type="ORF">O6P43_025329</name>
</gene>
<comment type="subcellular location">
    <subcellularLocation>
        <location evidence="1 6">Membrane</location>
        <topology evidence="1 6">Multi-pass membrane protein</topology>
    </subcellularLocation>
</comment>
<feature type="transmembrane region" description="Helical" evidence="6">
    <location>
        <begin position="234"/>
        <end position="253"/>
    </location>
</feature>